<organism evidence="1 2">
    <name type="scientific">Streptomyces bathyalis</name>
    <dbReference type="NCBI Taxonomy" id="2710756"/>
    <lineage>
        <taxon>Bacteria</taxon>
        <taxon>Bacillati</taxon>
        <taxon>Actinomycetota</taxon>
        <taxon>Actinomycetes</taxon>
        <taxon>Kitasatosporales</taxon>
        <taxon>Streptomycetaceae</taxon>
        <taxon>Streptomyces</taxon>
    </lineage>
</organism>
<dbReference type="RefSeq" id="WP_197348919.1">
    <property type="nucleotide sequence ID" value="NZ_CP048882.1"/>
</dbReference>
<reference evidence="2" key="1">
    <citation type="submission" date="2020-02" db="EMBL/GenBank/DDBJ databases">
        <title>Streptomyces sp. ASO4wet.</title>
        <authorList>
            <person name="Risdian C."/>
            <person name="Landwehr W."/>
            <person name="Schupp P."/>
            <person name="Wink J."/>
        </authorList>
    </citation>
    <scope>NUCLEOTIDE SEQUENCE [LARGE SCALE GENOMIC DNA]</scope>
    <source>
        <strain evidence="2">ASO4wet</strain>
    </source>
</reference>
<dbReference type="KEGG" id="sbat:G4Z16_02285"/>
<accession>A0A7T1WS64</accession>
<proteinExistence type="predicted"/>
<dbReference type="EMBL" id="CP048882">
    <property type="protein sequence ID" value="QPP05410.1"/>
    <property type="molecule type" value="Genomic_DNA"/>
</dbReference>
<dbReference type="AlphaFoldDB" id="A0A7T1WS64"/>
<sequence>MRVPRELIHSCLDGRRCDRVALERALVAEELAVLVFLWPPYAPFNRPSGIARVRRRARELQDRYFDGTAHGTVP</sequence>
<dbReference type="Proteomes" id="UP000595046">
    <property type="component" value="Chromosome"/>
</dbReference>
<evidence type="ECO:0000313" key="1">
    <source>
        <dbReference type="EMBL" id="QPP05410.1"/>
    </source>
</evidence>
<evidence type="ECO:0000313" key="2">
    <source>
        <dbReference type="Proteomes" id="UP000595046"/>
    </source>
</evidence>
<keyword evidence="2" id="KW-1185">Reference proteome</keyword>
<protein>
    <submittedName>
        <fullName evidence="1">Uncharacterized protein</fullName>
    </submittedName>
</protein>
<name>A0A7T1WS64_9ACTN</name>
<gene>
    <name evidence="1" type="ORF">G4Z16_02285</name>
</gene>